<dbReference type="AlphaFoldDB" id="A0AAJ5VS73"/>
<evidence type="ECO:0008006" key="4">
    <source>
        <dbReference type="Google" id="ProtNLM"/>
    </source>
</evidence>
<evidence type="ECO:0000256" key="1">
    <source>
        <dbReference type="SAM" id="SignalP"/>
    </source>
</evidence>
<dbReference type="EMBL" id="CP119312">
    <property type="protein sequence ID" value="WEK02717.1"/>
    <property type="molecule type" value="Genomic_DNA"/>
</dbReference>
<feature type="signal peptide" evidence="1">
    <location>
        <begin position="1"/>
        <end position="22"/>
    </location>
</feature>
<accession>A0AAJ5VS73</accession>
<evidence type="ECO:0000313" key="3">
    <source>
        <dbReference type="Proteomes" id="UP001217476"/>
    </source>
</evidence>
<reference evidence="2" key="1">
    <citation type="submission" date="2023-03" db="EMBL/GenBank/DDBJ databases">
        <title>Andean soil-derived lignocellulolytic bacterial consortium as a source of novel taxa and putative plastic-active enzymes.</title>
        <authorList>
            <person name="Diaz-Garcia L."/>
            <person name="Chuvochina M."/>
            <person name="Feuerriegel G."/>
            <person name="Bunk B."/>
            <person name="Sproer C."/>
            <person name="Streit W.R."/>
            <person name="Rodriguez L.M."/>
            <person name="Overmann J."/>
            <person name="Jimenez D.J."/>
        </authorList>
    </citation>
    <scope>NUCLEOTIDE SEQUENCE</scope>
    <source>
        <strain evidence="2">MAG 4196</strain>
    </source>
</reference>
<protein>
    <recommendedName>
        <fullName evidence="4">Porin</fullName>
    </recommendedName>
</protein>
<organism evidence="2 3">
    <name type="scientific">Candidatus Devosia phytovorans</name>
    <dbReference type="NCBI Taxonomy" id="3121372"/>
    <lineage>
        <taxon>Bacteria</taxon>
        <taxon>Pseudomonadati</taxon>
        <taxon>Pseudomonadota</taxon>
        <taxon>Alphaproteobacteria</taxon>
        <taxon>Hyphomicrobiales</taxon>
        <taxon>Devosiaceae</taxon>
        <taxon>Devosia</taxon>
    </lineage>
</organism>
<gene>
    <name evidence="2" type="ORF">P0Y65_10905</name>
</gene>
<keyword evidence="1" id="KW-0732">Signal</keyword>
<proteinExistence type="predicted"/>
<feature type="chain" id="PRO_5042535175" description="Porin" evidence="1">
    <location>
        <begin position="23"/>
        <end position="325"/>
    </location>
</feature>
<dbReference type="Proteomes" id="UP001217476">
    <property type="component" value="Chromosome"/>
</dbReference>
<evidence type="ECO:0000313" key="2">
    <source>
        <dbReference type="EMBL" id="WEK02717.1"/>
    </source>
</evidence>
<name>A0AAJ5VS73_9HYPH</name>
<sequence>MNRIILGTVALSSLLVAVPALAADWMAAPALRTSYPNNWQSSDANPLTYETGIRYWYSLGYQEHNIGDFSESNETKTSSGEIFARINDLSTQSYVEATAGYGVAHSGSYSVNGGADVDLPAARLGYVGADFGWLAFGDETARFGLMTGYQFTKDSPDTGSANFLTTPAVTAGGAPYSITGGGDSEVNDFRVHELKLGLAGRFDGGAFDITGEAAAIPYSWIGGTYGGFSVPGQSGLFRQTSAAQIEGNGYGASGKLMVGFHPTENLTIRVGGKASYLTGQYDATYDSVMLDSTADNTITAQRWIFRDNPFEMIRYGALLEISGSF</sequence>